<comment type="caution">
    <text evidence="4">The sequence shown here is derived from an EMBL/GenBank/DDBJ whole genome shotgun (WGS) entry which is preliminary data.</text>
</comment>
<dbReference type="AlphaFoldDB" id="A0A8X6FQ28"/>
<dbReference type="GO" id="GO:0005085">
    <property type="term" value="F:guanyl-nucleotide exchange factor activity"/>
    <property type="evidence" value="ECO:0007669"/>
    <property type="project" value="UniProtKB-KW"/>
</dbReference>
<protein>
    <submittedName>
        <fullName evidence="4">Ras-specific guanine nucleotide-releasing factor RalGPS2</fullName>
    </submittedName>
</protein>
<accession>A0A8X6FQ28</accession>
<dbReference type="GO" id="GO:0005886">
    <property type="term" value="C:plasma membrane"/>
    <property type="evidence" value="ECO:0007669"/>
    <property type="project" value="TreeGrafter"/>
</dbReference>
<evidence type="ECO:0000256" key="1">
    <source>
        <dbReference type="ARBA" id="ARBA00022658"/>
    </source>
</evidence>
<name>A0A8X6FQ28_TRICU</name>
<evidence type="ECO:0000256" key="2">
    <source>
        <dbReference type="PROSITE-ProRule" id="PRU00168"/>
    </source>
</evidence>
<dbReference type="InterPro" id="IPR036964">
    <property type="entry name" value="RASGEF_cat_dom_sf"/>
</dbReference>
<evidence type="ECO:0000259" key="3">
    <source>
        <dbReference type="PROSITE" id="PS50009"/>
    </source>
</evidence>
<evidence type="ECO:0000313" key="4">
    <source>
        <dbReference type="EMBL" id="GFQ84689.1"/>
    </source>
</evidence>
<feature type="domain" description="Ras-GEF" evidence="3">
    <location>
        <begin position="31"/>
        <end position="246"/>
    </location>
</feature>
<keyword evidence="5" id="KW-1185">Reference proteome</keyword>
<dbReference type="PANTHER" id="PTHR23113:SF368">
    <property type="entry name" value="CELL DIVISION CONTROL PROTEIN 25"/>
    <property type="match status" value="1"/>
</dbReference>
<dbReference type="Proteomes" id="UP000887116">
    <property type="component" value="Unassembled WGS sequence"/>
</dbReference>
<evidence type="ECO:0000313" key="5">
    <source>
        <dbReference type="Proteomes" id="UP000887116"/>
    </source>
</evidence>
<sequence>MAQKAWFWLKRKFFPVPHVRVPTAAFFTDVKATVYAEQLTLLDGAAFGCSDISELGITPPEAEQSPDSVTFQHLLEWTVRTILAQSCPKLRARIVSHFIQIAALLHQMRNVHSEVAILTALSSAPIERLRGTWSRVPKSRRRTFRTLWELLCCPHETDTDCPTSKMEKVFRSKPFHQSVSLDHLRARPNIQHLLEPCHFTELDPHSIKKHGHLDDNRLHGKYVELDKNSTWLVIGFGIRDSFENTR</sequence>
<dbReference type="PANTHER" id="PTHR23113">
    <property type="entry name" value="GUANINE NUCLEOTIDE EXCHANGE FACTOR"/>
    <property type="match status" value="1"/>
</dbReference>
<dbReference type="SUPFAM" id="SSF48366">
    <property type="entry name" value="Ras GEF"/>
    <property type="match status" value="1"/>
</dbReference>
<reference evidence="4" key="1">
    <citation type="submission" date="2020-07" db="EMBL/GenBank/DDBJ databases">
        <title>Multicomponent nature underlies the extraordinary mechanical properties of spider dragline silk.</title>
        <authorList>
            <person name="Kono N."/>
            <person name="Nakamura H."/>
            <person name="Mori M."/>
            <person name="Yoshida Y."/>
            <person name="Ohtoshi R."/>
            <person name="Malay A.D."/>
            <person name="Moran D.A.P."/>
            <person name="Tomita M."/>
            <person name="Numata K."/>
            <person name="Arakawa K."/>
        </authorList>
    </citation>
    <scope>NUCLEOTIDE SEQUENCE</scope>
</reference>
<gene>
    <name evidence="4" type="primary">Ralgps2_2</name>
    <name evidence="4" type="ORF">TNCT_406911</name>
</gene>
<keyword evidence="1 2" id="KW-0344">Guanine-nucleotide releasing factor</keyword>
<proteinExistence type="predicted"/>
<dbReference type="InterPro" id="IPR008937">
    <property type="entry name" value="Ras-like_GEF"/>
</dbReference>
<organism evidence="4 5">
    <name type="scientific">Trichonephila clavata</name>
    <name type="common">Joro spider</name>
    <name type="synonym">Nephila clavata</name>
    <dbReference type="NCBI Taxonomy" id="2740835"/>
    <lineage>
        <taxon>Eukaryota</taxon>
        <taxon>Metazoa</taxon>
        <taxon>Ecdysozoa</taxon>
        <taxon>Arthropoda</taxon>
        <taxon>Chelicerata</taxon>
        <taxon>Arachnida</taxon>
        <taxon>Araneae</taxon>
        <taxon>Araneomorphae</taxon>
        <taxon>Entelegynae</taxon>
        <taxon>Araneoidea</taxon>
        <taxon>Nephilidae</taxon>
        <taxon>Trichonephila</taxon>
    </lineage>
</organism>
<dbReference type="PROSITE" id="PS50009">
    <property type="entry name" value="RASGEF_CAT"/>
    <property type="match status" value="1"/>
</dbReference>
<dbReference type="InterPro" id="IPR001895">
    <property type="entry name" value="RASGEF_cat_dom"/>
</dbReference>
<dbReference type="GO" id="GO:0007265">
    <property type="term" value="P:Ras protein signal transduction"/>
    <property type="evidence" value="ECO:0007669"/>
    <property type="project" value="TreeGrafter"/>
</dbReference>
<dbReference type="InterPro" id="IPR023578">
    <property type="entry name" value="Ras_GEF_dom_sf"/>
</dbReference>
<dbReference type="Pfam" id="PF00617">
    <property type="entry name" value="RasGEF"/>
    <property type="match status" value="1"/>
</dbReference>
<dbReference type="Gene3D" id="1.10.840.10">
    <property type="entry name" value="Ras guanine-nucleotide exchange factors catalytic domain"/>
    <property type="match status" value="1"/>
</dbReference>
<dbReference type="SMART" id="SM00147">
    <property type="entry name" value="RasGEF"/>
    <property type="match status" value="1"/>
</dbReference>
<dbReference type="EMBL" id="BMAO01022826">
    <property type="protein sequence ID" value="GFQ84689.1"/>
    <property type="molecule type" value="Genomic_DNA"/>
</dbReference>